<feature type="region of interest" description="Disordered" evidence="1">
    <location>
        <begin position="107"/>
        <end position="139"/>
    </location>
</feature>
<dbReference type="PANTHER" id="PTHR21472">
    <property type="entry name" value="ENDONUCLEASE DOMAIN-CONTAINING 1 PROTEIN ENDOD1"/>
    <property type="match status" value="1"/>
</dbReference>
<dbReference type="SMART" id="SM00892">
    <property type="entry name" value="Endonuclease_NS"/>
    <property type="match status" value="1"/>
</dbReference>
<keyword evidence="2" id="KW-0732">Signal</keyword>
<protein>
    <recommendedName>
        <fullName evidence="7">Endonuclease domain-containing 1 protein</fullName>
    </recommendedName>
</protein>
<evidence type="ECO:0008006" key="7">
    <source>
        <dbReference type="Google" id="ProtNLM"/>
    </source>
</evidence>
<dbReference type="GO" id="GO:0016787">
    <property type="term" value="F:hydrolase activity"/>
    <property type="evidence" value="ECO:0007669"/>
    <property type="project" value="InterPro"/>
</dbReference>
<evidence type="ECO:0000256" key="1">
    <source>
        <dbReference type="SAM" id="MobiDB-lite"/>
    </source>
</evidence>
<evidence type="ECO:0000313" key="5">
    <source>
        <dbReference type="EMBL" id="KAK7122142.1"/>
    </source>
</evidence>
<feature type="compositionally biased region" description="Basic and acidic residues" evidence="1">
    <location>
        <begin position="124"/>
        <end position="139"/>
    </location>
</feature>
<dbReference type="InterPro" id="IPR001604">
    <property type="entry name" value="Endo_G_ENPP1-like_dom"/>
</dbReference>
<gene>
    <name evidence="5" type="ORF">R3I93_023075</name>
</gene>
<feature type="signal peptide" evidence="2">
    <location>
        <begin position="1"/>
        <end position="15"/>
    </location>
</feature>
<keyword evidence="6" id="KW-1185">Reference proteome</keyword>
<dbReference type="InterPro" id="IPR044929">
    <property type="entry name" value="DNA/RNA_non-sp_Endonuclease_sf"/>
</dbReference>
<dbReference type="InterPro" id="IPR020821">
    <property type="entry name" value="ENPP1-3/EXOG-like_nuc-like"/>
</dbReference>
<dbReference type="Gene3D" id="3.40.570.10">
    <property type="entry name" value="Extracellular Endonuclease, subunit A"/>
    <property type="match status" value="1"/>
</dbReference>
<dbReference type="AlphaFoldDB" id="A0AAN9GRD7"/>
<evidence type="ECO:0000256" key="2">
    <source>
        <dbReference type="SAM" id="SignalP"/>
    </source>
</evidence>
<dbReference type="GO" id="GO:0003676">
    <property type="term" value="F:nucleic acid binding"/>
    <property type="evidence" value="ECO:0007669"/>
    <property type="project" value="InterPro"/>
</dbReference>
<evidence type="ECO:0000259" key="3">
    <source>
        <dbReference type="SMART" id="SM00477"/>
    </source>
</evidence>
<feature type="chain" id="PRO_5043040037" description="Endonuclease domain-containing 1 protein" evidence="2">
    <location>
        <begin position="16"/>
        <end position="287"/>
    </location>
</feature>
<dbReference type="PANTHER" id="PTHR21472:SF30">
    <property type="entry name" value="ENDONUCLEASE DOMAIN-CONTAINING 1 PROTEIN-RELATED"/>
    <property type="match status" value="1"/>
</dbReference>
<evidence type="ECO:0000259" key="4">
    <source>
        <dbReference type="SMART" id="SM00892"/>
    </source>
</evidence>
<sequence>MKLLVFLLLPCLSLSEVVPEDVTGFGECDQFFLNNDPPRFTPELPNTQKICQCVWDENDEQKYLYATLYNTDWRIPVYSAYVFYRSISVGRCNPWYIEPQLDGDAEPCMAPKGRKKRDNQAVNKDYEKQDPNKPKYDKGHLYPVQHTYDHVSMLATSTLTNAAPQNSHFNQYQWKEHEKAVATALTDCAEAYVVTGVVPDPDPNKKLNKIVTVSKYYWRATCCLKNGVYTGTGYFGPNNNDKVEELTITELQNKLAKDYGVTIVIFPSIPIPTGSKRPFPGVTGGCI</sequence>
<dbReference type="InterPro" id="IPR039015">
    <property type="entry name" value="ENDOD1"/>
</dbReference>
<comment type="caution">
    <text evidence="5">The sequence shown here is derived from an EMBL/GenBank/DDBJ whole genome shotgun (WGS) entry which is preliminary data.</text>
</comment>
<dbReference type="Pfam" id="PF01223">
    <property type="entry name" value="Endonuclease_NS"/>
    <property type="match status" value="1"/>
</dbReference>
<dbReference type="InterPro" id="IPR044925">
    <property type="entry name" value="His-Me_finger_sf"/>
</dbReference>
<name>A0AAN9GRD7_9TELE</name>
<proteinExistence type="predicted"/>
<dbReference type="Proteomes" id="UP001364617">
    <property type="component" value="Unassembled WGS sequence"/>
</dbReference>
<dbReference type="EMBL" id="JAYKXH010000025">
    <property type="protein sequence ID" value="KAK7122142.1"/>
    <property type="molecule type" value="Genomic_DNA"/>
</dbReference>
<dbReference type="GO" id="GO:0046872">
    <property type="term" value="F:metal ion binding"/>
    <property type="evidence" value="ECO:0007669"/>
    <property type="project" value="InterPro"/>
</dbReference>
<reference evidence="5 6" key="1">
    <citation type="submission" date="2024-02" db="EMBL/GenBank/DDBJ databases">
        <title>Chromosome-level genome assembly of the Eurasian Minnow (Phoxinus phoxinus).</title>
        <authorList>
            <person name="Oriowo T.O."/>
            <person name="Martin S."/>
            <person name="Stange M."/>
            <person name="Chrysostomakis Y."/>
            <person name="Brown T."/>
            <person name="Winkler S."/>
            <person name="Kukowka S."/>
            <person name="Myers E.W."/>
            <person name="Bohne A."/>
        </authorList>
    </citation>
    <scope>NUCLEOTIDE SEQUENCE [LARGE SCALE GENOMIC DNA]</scope>
    <source>
        <strain evidence="5">ZFMK-TIS-60720</strain>
        <tissue evidence="5">Whole Organism</tissue>
    </source>
</reference>
<accession>A0AAN9GRD7</accession>
<dbReference type="SMART" id="SM00477">
    <property type="entry name" value="NUC"/>
    <property type="match status" value="1"/>
</dbReference>
<organism evidence="5 6">
    <name type="scientific">Phoxinus phoxinus</name>
    <name type="common">Eurasian minnow</name>
    <dbReference type="NCBI Taxonomy" id="58324"/>
    <lineage>
        <taxon>Eukaryota</taxon>
        <taxon>Metazoa</taxon>
        <taxon>Chordata</taxon>
        <taxon>Craniata</taxon>
        <taxon>Vertebrata</taxon>
        <taxon>Euteleostomi</taxon>
        <taxon>Actinopterygii</taxon>
        <taxon>Neopterygii</taxon>
        <taxon>Teleostei</taxon>
        <taxon>Ostariophysi</taxon>
        <taxon>Cypriniformes</taxon>
        <taxon>Leuciscidae</taxon>
        <taxon>Phoxininae</taxon>
        <taxon>Phoxinus</taxon>
    </lineage>
</organism>
<feature type="domain" description="ENPP1-3/EXOG-like endonuclease/phosphodiesterase" evidence="3">
    <location>
        <begin position="62"/>
        <end position="272"/>
    </location>
</feature>
<dbReference type="SUPFAM" id="SSF54060">
    <property type="entry name" value="His-Me finger endonucleases"/>
    <property type="match status" value="1"/>
</dbReference>
<feature type="domain" description="DNA/RNA non-specific endonuclease/pyrophosphatase/phosphodiesterase" evidence="4">
    <location>
        <begin position="61"/>
        <end position="258"/>
    </location>
</feature>
<evidence type="ECO:0000313" key="6">
    <source>
        <dbReference type="Proteomes" id="UP001364617"/>
    </source>
</evidence>